<keyword evidence="1" id="KW-0732">Signal</keyword>
<keyword evidence="3" id="KW-1185">Reference proteome</keyword>
<evidence type="ECO:0008006" key="4">
    <source>
        <dbReference type="Google" id="ProtNLM"/>
    </source>
</evidence>
<feature type="signal peptide" evidence="1">
    <location>
        <begin position="1"/>
        <end position="22"/>
    </location>
</feature>
<accession>A0ABX1VEQ4</accession>
<evidence type="ECO:0000256" key="1">
    <source>
        <dbReference type="SAM" id="SignalP"/>
    </source>
</evidence>
<sequence>MRRSAIFWAVITVPLLLTSAEAGVGDPQVRTDHPWYPGELSCSTFERLEATQAEVYRRVVGEGPETDEQKAIAAWLWRNTHYWHGEEGAEDLWGKGFGQGGDATTREYWTGLFAHGFGLCGTTHAQWTAELHALLGHNRGRTVGTAGHNSFEVFLKDGPYGTGRWALLDHDISTIIFDRRQDRLLSIADVQRDYRRLAQRSDSAEGQRGWMICGLHPEDGAVYADYRSAEYFPGYSGPPPMALLRRGESLRRYVRPGLDDGKTFVFWGRNDNTAGIPGPERSRTWVNQPENMYGSEDGAGYRPGQARFANAVYIYEPDFHNDDYREGVIAEDDEQIVFDFQTPYIVAATPPNDAAWGIYDAGCRNGLLVQGEADCDVAISTDRGSTWTACGPLTDRLDLTDLAKGSRQYRLRFSLSKGASGAVAETLADAGLKITTVCQANSSTIPRLRDGETDIEFLASGRAVASIGPTLPQARAHRIAGDFGTPTVTLAAEAPRGRPAVAIYAAAHVASSNPPSPEVEYRIDYSANAGASWRPMVKDWRITRRGDEPADFWSQSFCWGDVSLEEPMRGPLQVRFRNTGGKKYLRAEMHLVYEAPHSDATEVTFAWEDDHGDHVASHAFTGAAGESQTWTLPTGSKTRTRWVEYRAVSSP</sequence>
<gene>
    <name evidence="2" type="ORF">LzC2_24530</name>
</gene>
<proteinExistence type="predicted"/>
<dbReference type="Proteomes" id="UP000609651">
    <property type="component" value="Unassembled WGS sequence"/>
</dbReference>
<dbReference type="RefSeq" id="WP_171187335.1">
    <property type="nucleotide sequence ID" value="NZ_WTPX01000075.1"/>
</dbReference>
<protein>
    <recommendedName>
        <fullName evidence="4">Exo-alpha-sialidase</fullName>
    </recommendedName>
</protein>
<comment type="caution">
    <text evidence="2">The sequence shown here is derived from an EMBL/GenBank/DDBJ whole genome shotgun (WGS) entry which is preliminary data.</text>
</comment>
<organism evidence="2 3">
    <name type="scientific">Alienimonas chondri</name>
    <dbReference type="NCBI Taxonomy" id="2681879"/>
    <lineage>
        <taxon>Bacteria</taxon>
        <taxon>Pseudomonadati</taxon>
        <taxon>Planctomycetota</taxon>
        <taxon>Planctomycetia</taxon>
        <taxon>Planctomycetales</taxon>
        <taxon>Planctomycetaceae</taxon>
        <taxon>Alienimonas</taxon>
    </lineage>
</organism>
<name>A0ABX1VEQ4_9PLAN</name>
<evidence type="ECO:0000313" key="3">
    <source>
        <dbReference type="Proteomes" id="UP000609651"/>
    </source>
</evidence>
<evidence type="ECO:0000313" key="2">
    <source>
        <dbReference type="EMBL" id="NNJ26370.1"/>
    </source>
</evidence>
<reference evidence="2 3" key="1">
    <citation type="journal article" date="2020" name="Syst. Appl. Microbiol.">
        <title>Alienimonas chondri sp. nov., a novel planctomycete isolated from the biofilm of the red alga Chondrus crispus.</title>
        <authorList>
            <person name="Vitorino I."/>
            <person name="Albuquerque L."/>
            <person name="Wiegand S."/>
            <person name="Kallscheuer N."/>
            <person name="da Costa M.S."/>
            <person name="Lobo-da-Cunha A."/>
            <person name="Jogler C."/>
            <person name="Lage O.M."/>
        </authorList>
    </citation>
    <scope>NUCLEOTIDE SEQUENCE [LARGE SCALE GENOMIC DNA]</scope>
    <source>
        <strain evidence="2 3">LzC2</strain>
    </source>
</reference>
<dbReference type="EMBL" id="WTPX01000075">
    <property type="protein sequence ID" value="NNJ26370.1"/>
    <property type="molecule type" value="Genomic_DNA"/>
</dbReference>
<feature type="chain" id="PRO_5045461202" description="Exo-alpha-sialidase" evidence="1">
    <location>
        <begin position="23"/>
        <end position="651"/>
    </location>
</feature>